<dbReference type="AlphaFoldDB" id="A0AAV4QV31"/>
<evidence type="ECO:0000313" key="1">
    <source>
        <dbReference type="EMBL" id="GIY11987.1"/>
    </source>
</evidence>
<evidence type="ECO:0000313" key="2">
    <source>
        <dbReference type="Proteomes" id="UP001054837"/>
    </source>
</evidence>
<proteinExistence type="predicted"/>
<reference evidence="1 2" key="1">
    <citation type="submission" date="2021-06" db="EMBL/GenBank/DDBJ databases">
        <title>Caerostris darwini draft genome.</title>
        <authorList>
            <person name="Kono N."/>
            <person name="Arakawa K."/>
        </authorList>
    </citation>
    <scope>NUCLEOTIDE SEQUENCE [LARGE SCALE GENOMIC DNA]</scope>
</reference>
<comment type="caution">
    <text evidence="1">The sequence shown here is derived from an EMBL/GenBank/DDBJ whole genome shotgun (WGS) entry which is preliminary data.</text>
</comment>
<name>A0AAV4QV31_9ARAC</name>
<dbReference type="EMBL" id="BPLQ01004987">
    <property type="protein sequence ID" value="GIY11987.1"/>
    <property type="molecule type" value="Genomic_DNA"/>
</dbReference>
<gene>
    <name evidence="1" type="ORF">CDAR_449361</name>
</gene>
<accession>A0AAV4QV31</accession>
<sequence>MIGSKRRECIVFELTVKSSMEPPNAEIPMSTLHFVSFTNPNKPRSLSCYRCSEMLGLIFILGLLESHGHRAKAAAAREVIAQRMIASLGRGNTLQ</sequence>
<organism evidence="1 2">
    <name type="scientific">Caerostris darwini</name>
    <dbReference type="NCBI Taxonomy" id="1538125"/>
    <lineage>
        <taxon>Eukaryota</taxon>
        <taxon>Metazoa</taxon>
        <taxon>Ecdysozoa</taxon>
        <taxon>Arthropoda</taxon>
        <taxon>Chelicerata</taxon>
        <taxon>Arachnida</taxon>
        <taxon>Araneae</taxon>
        <taxon>Araneomorphae</taxon>
        <taxon>Entelegynae</taxon>
        <taxon>Araneoidea</taxon>
        <taxon>Araneidae</taxon>
        <taxon>Caerostris</taxon>
    </lineage>
</organism>
<keyword evidence="2" id="KW-1185">Reference proteome</keyword>
<dbReference type="Proteomes" id="UP001054837">
    <property type="component" value="Unassembled WGS sequence"/>
</dbReference>
<protein>
    <submittedName>
        <fullName evidence="1">Uncharacterized protein</fullName>
    </submittedName>
</protein>